<evidence type="ECO:0000256" key="3">
    <source>
        <dbReference type="ARBA" id="ARBA00022670"/>
    </source>
</evidence>
<comment type="caution">
    <text evidence="9">The sequence shown here is derived from an EMBL/GenBank/DDBJ whole genome shotgun (WGS) entry which is preliminary data.</text>
</comment>
<feature type="transmembrane region" description="Helical" evidence="8">
    <location>
        <begin position="268"/>
        <end position="286"/>
    </location>
</feature>
<keyword evidence="3" id="KW-0645">Protease</keyword>
<keyword evidence="2" id="KW-1003">Cell membrane</keyword>
<feature type="transmembrane region" description="Helical" evidence="8">
    <location>
        <begin position="225"/>
        <end position="248"/>
    </location>
</feature>
<keyword evidence="5 9" id="KW-0378">Hydrolase</keyword>
<evidence type="ECO:0000256" key="5">
    <source>
        <dbReference type="ARBA" id="ARBA00022801"/>
    </source>
</evidence>
<protein>
    <submittedName>
        <fullName evidence="9">Cyanoexosortase A</fullName>
        <ecNumber evidence="9">3.4.22.-</ecNumber>
    </submittedName>
</protein>
<feature type="transmembrane region" description="Helical" evidence="8">
    <location>
        <begin position="144"/>
        <end position="169"/>
    </location>
</feature>
<evidence type="ECO:0000256" key="8">
    <source>
        <dbReference type="SAM" id="Phobius"/>
    </source>
</evidence>
<evidence type="ECO:0000256" key="7">
    <source>
        <dbReference type="ARBA" id="ARBA00023136"/>
    </source>
</evidence>
<evidence type="ECO:0000256" key="6">
    <source>
        <dbReference type="ARBA" id="ARBA00022989"/>
    </source>
</evidence>
<proteinExistence type="predicted"/>
<organism evidence="9 10">
    <name type="scientific">Planktothricoides raciborskii FACHB-1370</name>
    <dbReference type="NCBI Taxonomy" id="2949576"/>
    <lineage>
        <taxon>Bacteria</taxon>
        <taxon>Bacillati</taxon>
        <taxon>Cyanobacteriota</taxon>
        <taxon>Cyanophyceae</taxon>
        <taxon>Oscillatoriophycideae</taxon>
        <taxon>Oscillatoriales</taxon>
        <taxon>Oscillatoriaceae</taxon>
        <taxon>Planktothricoides</taxon>
    </lineage>
</organism>
<sequence length="299" mass="32835">MKANEIYPFEMLKQPQAWLGAIAVGVMLINLAILWKVGDEGHLGMSVLFWLSVSSIVWEKRDKLNLKSDSIGSFIGALLIGFFLFAIVSMPAKLAGMIDPYDPLLRVLPFISGIGLALIASGIQGLKQYRSELIILFFMGTPKVIITDLMGIDISPITAKASAFMLWYTGHELLLDDVLIYLPGGSIKVYGPCSGIESICYLLGLSVVCLITFPLERFNQRIHKILIIASAVVNAFLVNAVRVALMGILAASSKQEAFDYWHEGDGSLVFGMIAVGIFGLFYMFLLKQDEVQTQDTVES</sequence>
<name>A0ABR8EMA9_9CYAN</name>
<dbReference type="EC" id="3.4.22.-" evidence="9"/>
<keyword evidence="7 8" id="KW-0472">Membrane</keyword>
<feature type="transmembrane region" description="Helical" evidence="8">
    <location>
        <begin position="104"/>
        <end position="123"/>
    </location>
</feature>
<evidence type="ECO:0000256" key="2">
    <source>
        <dbReference type="ARBA" id="ARBA00022475"/>
    </source>
</evidence>
<dbReference type="EMBL" id="JACJSK010000055">
    <property type="protein sequence ID" value="MBD2547035.1"/>
    <property type="molecule type" value="Genomic_DNA"/>
</dbReference>
<dbReference type="InterPro" id="IPR026392">
    <property type="entry name" value="Exo/Archaeosortase_dom"/>
</dbReference>
<evidence type="ECO:0000313" key="10">
    <source>
        <dbReference type="Proteomes" id="UP000641954"/>
    </source>
</evidence>
<dbReference type="InterPro" id="IPR019127">
    <property type="entry name" value="Exosortase"/>
</dbReference>
<dbReference type="Proteomes" id="UP000641954">
    <property type="component" value="Unassembled WGS sequence"/>
</dbReference>
<dbReference type="RefSeq" id="WP_190880278.1">
    <property type="nucleotide sequence ID" value="NZ_JACJSK010000055.1"/>
</dbReference>
<dbReference type="NCBIfam" id="TIGR03763">
    <property type="entry name" value="cyanoexo_CrtA"/>
    <property type="match status" value="1"/>
</dbReference>
<accession>A0ABR8EMA9</accession>
<dbReference type="InterPro" id="IPR022505">
    <property type="entry name" value="Exosortase_cyanobac"/>
</dbReference>
<comment type="subcellular location">
    <subcellularLocation>
        <location evidence="1">Cell membrane</location>
        <topology evidence="1">Multi-pass membrane protein</topology>
    </subcellularLocation>
</comment>
<keyword evidence="4 8" id="KW-0812">Transmembrane</keyword>
<gene>
    <name evidence="9" type="primary">crtA</name>
    <name evidence="9" type="ORF">H6G72_25055</name>
</gene>
<reference evidence="9 10" key="1">
    <citation type="journal article" date="2020" name="ISME J.">
        <title>Comparative genomics reveals insights into cyanobacterial evolution and habitat adaptation.</title>
        <authorList>
            <person name="Chen M.Y."/>
            <person name="Teng W.K."/>
            <person name="Zhao L."/>
            <person name="Hu C.X."/>
            <person name="Zhou Y.K."/>
            <person name="Han B.P."/>
            <person name="Song L.R."/>
            <person name="Shu W.S."/>
        </authorList>
    </citation>
    <scope>NUCLEOTIDE SEQUENCE [LARGE SCALE GENOMIC DNA]</scope>
    <source>
        <strain evidence="9 10">FACHB-1370</strain>
    </source>
</reference>
<evidence type="ECO:0000256" key="1">
    <source>
        <dbReference type="ARBA" id="ARBA00004651"/>
    </source>
</evidence>
<keyword evidence="10" id="KW-1185">Reference proteome</keyword>
<evidence type="ECO:0000256" key="4">
    <source>
        <dbReference type="ARBA" id="ARBA00022692"/>
    </source>
</evidence>
<dbReference type="NCBIfam" id="TIGR04178">
    <property type="entry name" value="exo_archaeo"/>
    <property type="match status" value="1"/>
</dbReference>
<feature type="transmembrane region" description="Helical" evidence="8">
    <location>
        <begin position="189"/>
        <end position="213"/>
    </location>
</feature>
<feature type="transmembrane region" description="Helical" evidence="8">
    <location>
        <begin position="70"/>
        <end position="92"/>
    </location>
</feature>
<dbReference type="Pfam" id="PF09721">
    <property type="entry name" value="Exosortase_EpsH"/>
    <property type="match status" value="1"/>
</dbReference>
<feature type="transmembrane region" description="Helical" evidence="8">
    <location>
        <begin position="17"/>
        <end position="35"/>
    </location>
</feature>
<dbReference type="GO" id="GO:0016787">
    <property type="term" value="F:hydrolase activity"/>
    <property type="evidence" value="ECO:0007669"/>
    <property type="project" value="UniProtKB-KW"/>
</dbReference>
<keyword evidence="6 8" id="KW-1133">Transmembrane helix</keyword>
<evidence type="ECO:0000313" key="9">
    <source>
        <dbReference type="EMBL" id="MBD2547035.1"/>
    </source>
</evidence>